<evidence type="ECO:0000313" key="9">
    <source>
        <dbReference type="Proteomes" id="UP000759443"/>
    </source>
</evidence>
<dbReference type="SUPFAM" id="SSF46626">
    <property type="entry name" value="Cytochrome c"/>
    <property type="match status" value="1"/>
</dbReference>
<dbReference type="InterPro" id="IPR051395">
    <property type="entry name" value="Cytochrome_c_Peroxidase/MauG"/>
</dbReference>
<accession>A0ABS4E0F9</accession>
<keyword evidence="2 4" id="KW-0479">Metal-binding</keyword>
<protein>
    <submittedName>
        <fullName evidence="8">CxxC motif-containing protein (DUF1111 family)</fullName>
    </submittedName>
</protein>
<dbReference type="InterPro" id="IPR010538">
    <property type="entry name" value="DHOR"/>
</dbReference>
<sequence length="506" mass="53759">MFDRQRLLAALTVASLLCPPVLQAGDLPARTDLDDQDRLRVERVVRPAIQFDRAEASEALSGGAATSKSDPDANGFHRPSGNLAFEDRGNFHLGQALFEKFWVSSPSSTQASDGLGPLYNARSCHACHIRGGRGQPLDGTGDAVGMLVRLARPATTDVERAGLRRQGLPNAGDPVYGRQFQDRAVPGLAAEGKIVVSYEERTVTLPGAESVVLRKPRFAIADPAYGPVALATTLSPRMASPLIGMGLIEAVAAADIAALADPQDRDGDGISGRVQRLVDPKTGAASVGRFGWKAQTATVREQAADALSNDIGISTPLRPDAAGDCTEAQVRCRAMPDGVQPRLGPVEAPDPVLGLLAAYTESLAVPMRRNVSDARVLAGKATFYKAGCAACHVPKFVTSRKAASPAFRFQLIWPYSDFLLHDMGEDLADGQGVGAASGREWRTPPLWGIGLTDIINGHSFYLHDGRARTLTEAILWHGGEATAARNAFAAMDADRRAALITFLESL</sequence>
<feature type="region of interest" description="Disordered" evidence="5">
    <location>
        <begin position="60"/>
        <end position="81"/>
    </location>
</feature>
<evidence type="ECO:0000256" key="5">
    <source>
        <dbReference type="SAM" id="MobiDB-lite"/>
    </source>
</evidence>
<feature type="domain" description="Cytochrome c" evidence="7">
    <location>
        <begin position="374"/>
        <end position="506"/>
    </location>
</feature>
<dbReference type="PANTHER" id="PTHR30600:SF4">
    <property type="entry name" value="CYTOCHROME C DOMAIN-CONTAINING PROTEIN"/>
    <property type="match status" value="1"/>
</dbReference>
<dbReference type="PANTHER" id="PTHR30600">
    <property type="entry name" value="CYTOCHROME C PEROXIDASE-RELATED"/>
    <property type="match status" value="1"/>
</dbReference>
<dbReference type="InterPro" id="IPR009056">
    <property type="entry name" value="Cyt_c-like_dom"/>
</dbReference>
<reference evidence="8 9" key="1">
    <citation type="submission" date="2021-03" db="EMBL/GenBank/DDBJ databases">
        <title>Genomic Encyclopedia of Type Strains, Phase IV (KMG-IV): sequencing the most valuable type-strain genomes for metagenomic binning, comparative biology and taxonomic classification.</title>
        <authorList>
            <person name="Goeker M."/>
        </authorList>
    </citation>
    <scope>NUCLEOTIDE SEQUENCE [LARGE SCALE GENOMIC DNA]</scope>
    <source>
        <strain evidence="8 9">DSM 21600</strain>
    </source>
</reference>
<evidence type="ECO:0000256" key="2">
    <source>
        <dbReference type="ARBA" id="ARBA00022723"/>
    </source>
</evidence>
<evidence type="ECO:0000256" key="1">
    <source>
        <dbReference type="ARBA" id="ARBA00022617"/>
    </source>
</evidence>
<dbReference type="InterPro" id="IPR036909">
    <property type="entry name" value="Cyt_c-like_dom_sf"/>
</dbReference>
<dbReference type="RefSeq" id="WP_209946110.1">
    <property type="nucleotide sequence ID" value="NZ_JAGGJU010000007.1"/>
</dbReference>
<keyword evidence="1 4" id="KW-0349">Heme</keyword>
<feature type="chain" id="PRO_5045167155" evidence="6">
    <location>
        <begin position="25"/>
        <end position="506"/>
    </location>
</feature>
<proteinExistence type="predicted"/>
<evidence type="ECO:0000256" key="4">
    <source>
        <dbReference type="PROSITE-ProRule" id="PRU00433"/>
    </source>
</evidence>
<feature type="signal peptide" evidence="6">
    <location>
        <begin position="1"/>
        <end position="24"/>
    </location>
</feature>
<comment type="caution">
    <text evidence="8">The sequence shown here is derived from an EMBL/GenBank/DDBJ whole genome shotgun (WGS) entry which is preliminary data.</text>
</comment>
<name>A0ABS4E0F9_9HYPH</name>
<dbReference type="EMBL" id="JAGGJU010000007">
    <property type="protein sequence ID" value="MBP1851416.1"/>
    <property type="molecule type" value="Genomic_DNA"/>
</dbReference>
<evidence type="ECO:0000313" key="8">
    <source>
        <dbReference type="EMBL" id="MBP1851416.1"/>
    </source>
</evidence>
<gene>
    <name evidence="8" type="ORF">J2Z17_002861</name>
</gene>
<dbReference type="PROSITE" id="PS51007">
    <property type="entry name" value="CYTC"/>
    <property type="match status" value="1"/>
</dbReference>
<keyword evidence="3 4" id="KW-0408">Iron</keyword>
<dbReference type="Proteomes" id="UP000759443">
    <property type="component" value="Unassembled WGS sequence"/>
</dbReference>
<evidence type="ECO:0000256" key="3">
    <source>
        <dbReference type="ARBA" id="ARBA00023004"/>
    </source>
</evidence>
<dbReference type="Gene3D" id="1.10.760.10">
    <property type="entry name" value="Cytochrome c-like domain"/>
    <property type="match status" value="1"/>
</dbReference>
<evidence type="ECO:0000259" key="7">
    <source>
        <dbReference type="PROSITE" id="PS51007"/>
    </source>
</evidence>
<dbReference type="PIRSF" id="PIRSF028099">
    <property type="entry name" value="DUF1111"/>
    <property type="match status" value="1"/>
</dbReference>
<keyword evidence="6" id="KW-0732">Signal</keyword>
<keyword evidence="9" id="KW-1185">Reference proteome</keyword>
<organism evidence="8 9">
    <name type="scientific">Rhizobium halophytocola</name>
    <dbReference type="NCBI Taxonomy" id="735519"/>
    <lineage>
        <taxon>Bacteria</taxon>
        <taxon>Pseudomonadati</taxon>
        <taxon>Pseudomonadota</taxon>
        <taxon>Alphaproteobacteria</taxon>
        <taxon>Hyphomicrobiales</taxon>
        <taxon>Rhizobiaceae</taxon>
        <taxon>Rhizobium/Agrobacterium group</taxon>
        <taxon>Rhizobium</taxon>
    </lineage>
</organism>
<dbReference type="Pfam" id="PF06537">
    <property type="entry name" value="DHOR"/>
    <property type="match status" value="2"/>
</dbReference>
<evidence type="ECO:0000256" key="6">
    <source>
        <dbReference type="SAM" id="SignalP"/>
    </source>
</evidence>